<organism evidence="3 4">
    <name type="scientific">Mycena venus</name>
    <dbReference type="NCBI Taxonomy" id="2733690"/>
    <lineage>
        <taxon>Eukaryota</taxon>
        <taxon>Fungi</taxon>
        <taxon>Dikarya</taxon>
        <taxon>Basidiomycota</taxon>
        <taxon>Agaricomycotina</taxon>
        <taxon>Agaricomycetes</taxon>
        <taxon>Agaricomycetidae</taxon>
        <taxon>Agaricales</taxon>
        <taxon>Marasmiineae</taxon>
        <taxon>Mycenaceae</taxon>
        <taxon>Mycena</taxon>
    </lineage>
</organism>
<dbReference type="EMBL" id="JACAZI010000003">
    <property type="protein sequence ID" value="KAF7364909.1"/>
    <property type="molecule type" value="Genomic_DNA"/>
</dbReference>
<feature type="compositionally biased region" description="Basic residues" evidence="1">
    <location>
        <begin position="1"/>
        <end position="14"/>
    </location>
</feature>
<sequence length="190" mass="21229">MSSQRRRIPTRRTRRIDGSSPLGSQGHRSCRVRCGGGAADALRPRYKVVLMDIARQAKLKAVAKEFEVVDAPRWVMVLDEDTSSIVNRPTSLDDDSEWVLYRAVLIPCIVFYIASRPAPHYSAFLSHLTLIAPYPLLFRTVRWASCSFRILLLPLPGVSHSLLLLSLQVYPFSNPSLSDAPLTGHSITKS</sequence>
<feature type="region of interest" description="Disordered" evidence="1">
    <location>
        <begin position="1"/>
        <end position="29"/>
    </location>
</feature>
<gene>
    <name evidence="3" type="ORF">MVEN_00361400</name>
</gene>
<protein>
    <submittedName>
        <fullName evidence="3">Uncharacterized protein</fullName>
    </submittedName>
</protein>
<keyword evidence="4" id="KW-1185">Reference proteome</keyword>
<feature type="transmembrane region" description="Helical" evidence="2">
    <location>
        <begin position="98"/>
        <end position="115"/>
    </location>
</feature>
<feature type="transmembrane region" description="Helical" evidence="2">
    <location>
        <begin position="150"/>
        <end position="170"/>
    </location>
</feature>
<evidence type="ECO:0000256" key="1">
    <source>
        <dbReference type="SAM" id="MobiDB-lite"/>
    </source>
</evidence>
<dbReference type="AlphaFoldDB" id="A0A8H6YUJ6"/>
<feature type="transmembrane region" description="Helical" evidence="2">
    <location>
        <begin position="121"/>
        <end position="138"/>
    </location>
</feature>
<evidence type="ECO:0000256" key="2">
    <source>
        <dbReference type="SAM" id="Phobius"/>
    </source>
</evidence>
<evidence type="ECO:0000313" key="3">
    <source>
        <dbReference type="EMBL" id="KAF7364909.1"/>
    </source>
</evidence>
<dbReference type="OrthoDB" id="2739946at2759"/>
<comment type="caution">
    <text evidence="3">The sequence shown here is derived from an EMBL/GenBank/DDBJ whole genome shotgun (WGS) entry which is preliminary data.</text>
</comment>
<accession>A0A8H6YUJ6</accession>
<keyword evidence="2" id="KW-1133">Transmembrane helix</keyword>
<dbReference type="Proteomes" id="UP000620124">
    <property type="component" value="Unassembled WGS sequence"/>
</dbReference>
<evidence type="ECO:0000313" key="4">
    <source>
        <dbReference type="Proteomes" id="UP000620124"/>
    </source>
</evidence>
<reference evidence="3" key="1">
    <citation type="submission" date="2020-05" db="EMBL/GenBank/DDBJ databases">
        <title>Mycena genomes resolve the evolution of fungal bioluminescence.</title>
        <authorList>
            <person name="Tsai I.J."/>
        </authorList>
    </citation>
    <scope>NUCLEOTIDE SEQUENCE</scope>
    <source>
        <strain evidence="3">CCC161011</strain>
    </source>
</reference>
<keyword evidence="2" id="KW-0812">Transmembrane</keyword>
<keyword evidence="2" id="KW-0472">Membrane</keyword>
<proteinExistence type="predicted"/>
<name>A0A8H6YUJ6_9AGAR</name>